<evidence type="ECO:0000313" key="1">
    <source>
        <dbReference type="EMBL" id="MFC3040588.1"/>
    </source>
</evidence>
<keyword evidence="2" id="KW-1185">Reference proteome</keyword>
<gene>
    <name evidence="1" type="ORF">ACFOGI_10055</name>
</gene>
<proteinExistence type="predicted"/>
<dbReference type="Proteomes" id="UP001595279">
    <property type="component" value="Unassembled WGS sequence"/>
</dbReference>
<protein>
    <submittedName>
        <fullName evidence="1">Uncharacterized protein</fullName>
    </submittedName>
</protein>
<dbReference type="RefSeq" id="WP_390271962.1">
    <property type="nucleotide sequence ID" value="NZ_JBHRSA010000041.1"/>
</dbReference>
<reference evidence="2" key="1">
    <citation type="journal article" date="2019" name="Int. J. Syst. Evol. Microbiol.">
        <title>The Global Catalogue of Microorganisms (GCM) 10K type strain sequencing project: providing services to taxonomists for standard genome sequencing and annotation.</title>
        <authorList>
            <consortium name="The Broad Institute Genomics Platform"/>
            <consortium name="The Broad Institute Genome Sequencing Center for Infectious Disease"/>
            <person name="Wu L."/>
            <person name="Ma J."/>
        </authorList>
    </citation>
    <scope>NUCLEOTIDE SEQUENCE [LARGE SCALE GENOMIC DNA]</scope>
    <source>
        <strain evidence="2">KCTC 13128</strain>
    </source>
</reference>
<name>A0ABV7CWC3_9BACI</name>
<sequence length="200" mass="23166">MNILVSNCNHWIGWHVVEDLLYQNCHVHAMIDKGVREDLLLFFGRNSNLTVLDDETALSANYEAMIAINEVPGFQVNHYDRCLYIGHKAVNNSENITTIHPPLLFGEWMPMNEDGIYAEKEFIRFDSKKFSQEAMYIKDFTRALIQWVRAGILPSIIDAKGPADKMDMKRKDSVLIMGGGRVQQRVEALQEHYRTYRPLY</sequence>
<evidence type="ECO:0000313" key="2">
    <source>
        <dbReference type="Proteomes" id="UP001595279"/>
    </source>
</evidence>
<comment type="caution">
    <text evidence="1">The sequence shown here is derived from an EMBL/GenBank/DDBJ whole genome shotgun (WGS) entry which is preliminary data.</text>
</comment>
<accession>A0ABV7CWC3</accession>
<dbReference type="EMBL" id="JBHRSA010000041">
    <property type="protein sequence ID" value="MFC3040588.1"/>
    <property type="molecule type" value="Genomic_DNA"/>
</dbReference>
<organism evidence="1 2">
    <name type="scientific">Virgibacillus xinjiangensis</name>
    <dbReference type="NCBI Taxonomy" id="393090"/>
    <lineage>
        <taxon>Bacteria</taxon>
        <taxon>Bacillati</taxon>
        <taxon>Bacillota</taxon>
        <taxon>Bacilli</taxon>
        <taxon>Bacillales</taxon>
        <taxon>Bacillaceae</taxon>
        <taxon>Virgibacillus</taxon>
    </lineage>
</organism>